<keyword evidence="4" id="KW-0472">Membrane</keyword>
<dbReference type="InterPro" id="IPR003660">
    <property type="entry name" value="HAMP_dom"/>
</dbReference>
<dbReference type="EMBL" id="FQZP01000002">
    <property type="protein sequence ID" value="SHI43116.1"/>
    <property type="molecule type" value="Genomic_DNA"/>
</dbReference>
<dbReference type="GO" id="GO:0016020">
    <property type="term" value="C:membrane"/>
    <property type="evidence" value="ECO:0007669"/>
    <property type="project" value="InterPro"/>
</dbReference>
<keyword evidence="4" id="KW-0812">Transmembrane</keyword>
<dbReference type="AlphaFoldDB" id="A0A1M6B336"/>
<proteinExistence type="inferred from homology"/>
<dbReference type="PROSITE" id="PS50885">
    <property type="entry name" value="HAMP"/>
    <property type="match status" value="1"/>
</dbReference>
<dbReference type="InterPro" id="IPR004089">
    <property type="entry name" value="MCPsignal_dom"/>
</dbReference>
<dbReference type="RefSeq" id="WP_188118297.1">
    <property type="nucleotide sequence ID" value="NZ_FQZP01000002.1"/>
</dbReference>
<evidence type="ECO:0000256" key="1">
    <source>
        <dbReference type="ARBA" id="ARBA00023224"/>
    </source>
</evidence>
<gene>
    <name evidence="7" type="ORF">SAMN05444373_100251</name>
</gene>
<sequence>MNVFRELKKYFKTGGGMSQWFYSIRTRLLAAVLFMIIPIVFLGLFSYNRAFKSIRQTAEESTFQIIEQVGKYLQLSYSGVEADCNQIIMNTNFIKYVTAKEDDANLQMNLTEFMSSIKLENALIDDIILLLEGKKPVSASFRKVEKAALENIKDGQLFSLAKEKDGYAFWVGSLYELEGQVPDMASYAMALARLIKNPYTSEIQGILVITVKTNLVSNALMDVQLGDGSELHLISPDGRDIAYMMKDGASEVMDTSVPENQVVNTALYADIVANEAGKGSEVTAYKNGEYLTVYSTIGETGYNLVGLIPTSNFSARAADIRQITLILTVLVSAFAVAVGLLMAIGISRAVSHVLQVSRQVSEGDLTVRFNGGRRNEFGTLAKAFNVVIENMRHMIGNVTESASQVNASAQTIADTSREAAVVSREVAKAVEEIAAGAADQAGDAEQCNKKMGDLEERINAVSGYANEIGTFTSETIRLTKQGLAAVENLENASKETTEIGQAIISDIQVLDKNSQSIGKIIAVIDQIADQTNLLALNAAIEAARAGESGRGFAVVADEIRKLAEQSVTATGEIARIIESNRSQTAQLAKRALSANETISSQNKAVSDTTETFNRISASMDQLAAKVEQILNGITDMNLYKTDVLLAIQNISSVSQQIAASTQEVTASSQEQLSAIEQLSRYAEQLETVARVLNDSISKFKME</sequence>
<feature type="domain" description="Methyl-accepting transducer" evidence="5">
    <location>
        <begin position="415"/>
        <end position="672"/>
    </location>
</feature>
<accession>A0A1M6B336</accession>
<dbReference type="Gene3D" id="3.30.450.20">
    <property type="entry name" value="PAS domain"/>
    <property type="match status" value="1"/>
</dbReference>
<dbReference type="Gene3D" id="6.10.340.10">
    <property type="match status" value="1"/>
</dbReference>
<keyword evidence="1 3" id="KW-0807">Transducer</keyword>
<comment type="similarity">
    <text evidence="2">Belongs to the methyl-accepting chemotaxis (MCP) protein family.</text>
</comment>
<dbReference type="Proteomes" id="UP000324781">
    <property type="component" value="Unassembled WGS sequence"/>
</dbReference>
<reference evidence="7 8" key="1">
    <citation type="submission" date="2016-11" db="EMBL/GenBank/DDBJ databases">
        <authorList>
            <person name="Varghese N."/>
            <person name="Submissions S."/>
        </authorList>
    </citation>
    <scope>NUCLEOTIDE SEQUENCE [LARGE SCALE GENOMIC DNA]</scope>
    <source>
        <strain evidence="7 8">DSM 19027</strain>
    </source>
</reference>
<evidence type="ECO:0000256" key="3">
    <source>
        <dbReference type="PROSITE-ProRule" id="PRU00284"/>
    </source>
</evidence>
<evidence type="ECO:0000256" key="2">
    <source>
        <dbReference type="ARBA" id="ARBA00029447"/>
    </source>
</evidence>
<dbReference type="Pfam" id="PF00015">
    <property type="entry name" value="MCPsignal"/>
    <property type="match status" value="1"/>
</dbReference>
<dbReference type="PANTHER" id="PTHR32089">
    <property type="entry name" value="METHYL-ACCEPTING CHEMOTAXIS PROTEIN MCPB"/>
    <property type="match status" value="1"/>
</dbReference>
<dbReference type="SUPFAM" id="SSF58104">
    <property type="entry name" value="Methyl-accepting chemotaxis protein (MCP) signaling domain"/>
    <property type="match status" value="1"/>
</dbReference>
<evidence type="ECO:0000256" key="4">
    <source>
        <dbReference type="SAM" id="Phobius"/>
    </source>
</evidence>
<evidence type="ECO:0000259" key="5">
    <source>
        <dbReference type="PROSITE" id="PS50111"/>
    </source>
</evidence>
<dbReference type="PROSITE" id="PS50111">
    <property type="entry name" value="CHEMOTAXIS_TRANSDUC_2"/>
    <property type="match status" value="1"/>
</dbReference>
<keyword evidence="8" id="KW-1185">Reference proteome</keyword>
<feature type="transmembrane region" description="Helical" evidence="4">
    <location>
        <begin position="28"/>
        <end position="47"/>
    </location>
</feature>
<evidence type="ECO:0000313" key="7">
    <source>
        <dbReference type="EMBL" id="SHI43116.1"/>
    </source>
</evidence>
<dbReference type="PANTHER" id="PTHR32089:SF112">
    <property type="entry name" value="LYSOZYME-LIKE PROTEIN-RELATED"/>
    <property type="match status" value="1"/>
</dbReference>
<feature type="transmembrane region" description="Helical" evidence="4">
    <location>
        <begin position="323"/>
        <end position="346"/>
    </location>
</feature>
<dbReference type="GO" id="GO:0007165">
    <property type="term" value="P:signal transduction"/>
    <property type="evidence" value="ECO:0007669"/>
    <property type="project" value="UniProtKB-KW"/>
</dbReference>
<dbReference type="CDD" id="cd11386">
    <property type="entry name" value="MCP_signal"/>
    <property type="match status" value="1"/>
</dbReference>
<dbReference type="SMART" id="SM00283">
    <property type="entry name" value="MA"/>
    <property type="match status" value="1"/>
</dbReference>
<name>A0A1M6B336_9FIRM</name>
<keyword evidence="4" id="KW-1133">Transmembrane helix</keyword>
<evidence type="ECO:0000313" key="8">
    <source>
        <dbReference type="Proteomes" id="UP000324781"/>
    </source>
</evidence>
<feature type="domain" description="HAMP" evidence="6">
    <location>
        <begin position="344"/>
        <end position="396"/>
    </location>
</feature>
<evidence type="ECO:0000259" key="6">
    <source>
        <dbReference type="PROSITE" id="PS50885"/>
    </source>
</evidence>
<dbReference type="CDD" id="cd06225">
    <property type="entry name" value="HAMP"/>
    <property type="match status" value="1"/>
</dbReference>
<dbReference type="Gene3D" id="1.10.287.950">
    <property type="entry name" value="Methyl-accepting chemotaxis protein"/>
    <property type="match status" value="1"/>
</dbReference>
<organism evidence="7 8">
    <name type="scientific">Thermoclostridium caenicola</name>
    <dbReference type="NCBI Taxonomy" id="659425"/>
    <lineage>
        <taxon>Bacteria</taxon>
        <taxon>Bacillati</taxon>
        <taxon>Bacillota</taxon>
        <taxon>Clostridia</taxon>
        <taxon>Eubacteriales</taxon>
        <taxon>Oscillospiraceae</taxon>
        <taxon>Thermoclostridium</taxon>
    </lineage>
</organism>
<dbReference type="SMART" id="SM00304">
    <property type="entry name" value="HAMP"/>
    <property type="match status" value="1"/>
</dbReference>
<dbReference type="Pfam" id="PF00672">
    <property type="entry name" value="HAMP"/>
    <property type="match status" value="1"/>
</dbReference>
<protein>
    <submittedName>
        <fullName evidence="7">Methyl-accepting chemotaxis sensory transducer with Cache sensor</fullName>
    </submittedName>
</protein>